<comment type="caution">
    <text evidence="1">The sequence shown here is derived from an EMBL/GenBank/DDBJ whole genome shotgun (WGS) entry which is preliminary data.</text>
</comment>
<sequence>MKKRLGMLLGTTAVLFMLTGCGKSAQDEFVSYMESQVKQTEGTYDFNVAIKELELPSSPETAGNPMVSMMVTQLKDMSITGTMKQNTKKDNAFELDMKVKALGMEVPFNMIGNYGKEPKMYMATDIMEYIMGIMSSMTGMDMTEGTDFSQLKGKYIDVFAMDETTDKAAWADMVKEMEAAQKNQEKLNKKYIDFIKGLDKKSFTKKDNVISHTFTEKEFTNLIKTLSEDTETDMKDVQNLFKDFEKFNVEIKVDTKKDKTTVTLDMAPKAADSENAGFSSMVLLVETTLKDKKADIVLPKKENILTSEEMEKIFPSSPTGIGTTVSDEDFAAMKSGIQSTKDDIDEATKKELLETYKPVLTEEQYKEIEDILK</sequence>
<dbReference type="RefSeq" id="WP_114289516.1">
    <property type="nucleotide sequence ID" value="NZ_JAFLWL010000020.1"/>
</dbReference>
<keyword evidence="2" id="KW-1185">Reference proteome</keyword>
<name>A0A369AWC6_9ENTE</name>
<reference evidence="1 2" key="1">
    <citation type="submission" date="2017-05" db="EMBL/GenBank/DDBJ databases">
        <title>Vagococcus spp. assemblies.</title>
        <authorList>
            <person name="Gulvik C.A."/>
        </authorList>
    </citation>
    <scope>NUCLEOTIDE SEQUENCE [LARGE SCALE GENOMIC DNA]</scope>
    <source>
        <strain evidence="1 2">NCFB 2497</strain>
    </source>
</reference>
<dbReference type="EMBL" id="NGJX01000005">
    <property type="protein sequence ID" value="RSU02194.1"/>
    <property type="molecule type" value="Genomic_DNA"/>
</dbReference>
<accession>A0A369AWC6</accession>
<evidence type="ECO:0000313" key="2">
    <source>
        <dbReference type="Proteomes" id="UP000288197"/>
    </source>
</evidence>
<organism evidence="1 2">
    <name type="scientific">Vagococcus fluvialis</name>
    <dbReference type="NCBI Taxonomy" id="2738"/>
    <lineage>
        <taxon>Bacteria</taxon>
        <taxon>Bacillati</taxon>
        <taxon>Bacillota</taxon>
        <taxon>Bacilli</taxon>
        <taxon>Lactobacillales</taxon>
        <taxon>Enterococcaceae</taxon>
        <taxon>Vagococcus</taxon>
    </lineage>
</organism>
<dbReference type="AlphaFoldDB" id="A0A369AWC6"/>
<dbReference type="Proteomes" id="UP000288197">
    <property type="component" value="Unassembled WGS sequence"/>
</dbReference>
<gene>
    <name evidence="1" type="ORF">CBF32_06305</name>
</gene>
<protein>
    <recommendedName>
        <fullName evidence="3">Lipoprotein</fullName>
    </recommendedName>
</protein>
<proteinExistence type="predicted"/>
<evidence type="ECO:0008006" key="3">
    <source>
        <dbReference type="Google" id="ProtNLM"/>
    </source>
</evidence>
<dbReference type="OrthoDB" id="2199492at2"/>
<dbReference type="PROSITE" id="PS51257">
    <property type="entry name" value="PROKAR_LIPOPROTEIN"/>
    <property type="match status" value="1"/>
</dbReference>
<evidence type="ECO:0000313" key="1">
    <source>
        <dbReference type="EMBL" id="RSU02194.1"/>
    </source>
</evidence>
<dbReference type="GeneID" id="63146260"/>